<gene>
    <name evidence="1" type="ORF">UJA718_LOCUS30628</name>
</gene>
<dbReference type="Proteomes" id="UP000663873">
    <property type="component" value="Unassembled WGS sequence"/>
</dbReference>
<evidence type="ECO:0000313" key="2">
    <source>
        <dbReference type="Proteomes" id="UP000663873"/>
    </source>
</evidence>
<sequence length="34" mass="3661">ELAEDIGCAVPFVRRRRTGGVGGFDADSFRVTCC</sequence>
<organism evidence="1 2">
    <name type="scientific">Rotaria socialis</name>
    <dbReference type="NCBI Taxonomy" id="392032"/>
    <lineage>
        <taxon>Eukaryota</taxon>
        <taxon>Metazoa</taxon>
        <taxon>Spiralia</taxon>
        <taxon>Gnathifera</taxon>
        <taxon>Rotifera</taxon>
        <taxon>Eurotatoria</taxon>
        <taxon>Bdelloidea</taxon>
        <taxon>Philodinida</taxon>
        <taxon>Philodinidae</taxon>
        <taxon>Rotaria</taxon>
    </lineage>
</organism>
<comment type="caution">
    <text evidence="1">The sequence shown here is derived from an EMBL/GenBank/DDBJ whole genome shotgun (WGS) entry which is preliminary data.</text>
</comment>
<accession>A0A821AS29</accession>
<reference evidence="1" key="1">
    <citation type="submission" date="2021-02" db="EMBL/GenBank/DDBJ databases">
        <authorList>
            <person name="Nowell W R."/>
        </authorList>
    </citation>
    <scope>NUCLEOTIDE SEQUENCE</scope>
</reference>
<dbReference type="AlphaFoldDB" id="A0A821AS29"/>
<proteinExistence type="predicted"/>
<feature type="non-terminal residue" evidence="1">
    <location>
        <position position="1"/>
    </location>
</feature>
<protein>
    <submittedName>
        <fullName evidence="1">Uncharacterized protein</fullName>
    </submittedName>
</protein>
<evidence type="ECO:0000313" key="1">
    <source>
        <dbReference type="EMBL" id="CAF4580691.1"/>
    </source>
</evidence>
<name>A0A821AS29_9BILA</name>
<dbReference type="EMBL" id="CAJOBP010015328">
    <property type="protein sequence ID" value="CAF4580691.1"/>
    <property type="molecule type" value="Genomic_DNA"/>
</dbReference>
<keyword evidence="2" id="KW-1185">Reference proteome</keyword>